<evidence type="ECO:0000259" key="12">
    <source>
        <dbReference type="PROSITE" id="PS50109"/>
    </source>
</evidence>
<evidence type="ECO:0000313" key="13">
    <source>
        <dbReference type="EMBL" id="SCY83488.1"/>
    </source>
</evidence>
<dbReference type="PANTHER" id="PTHR24421:SF10">
    <property type="entry name" value="NITRATE_NITRITE SENSOR PROTEIN NARQ"/>
    <property type="match status" value="1"/>
</dbReference>
<dbReference type="Proteomes" id="UP000199354">
    <property type="component" value="Unassembled WGS sequence"/>
</dbReference>
<dbReference type="InterPro" id="IPR011990">
    <property type="entry name" value="TPR-like_helical_dom_sf"/>
</dbReference>
<keyword evidence="11" id="KW-0732">Signal</keyword>
<evidence type="ECO:0000256" key="2">
    <source>
        <dbReference type="ARBA" id="ARBA00012438"/>
    </source>
</evidence>
<dbReference type="AlphaFoldDB" id="A0A1G5J726"/>
<evidence type="ECO:0000256" key="5">
    <source>
        <dbReference type="ARBA" id="ARBA00022741"/>
    </source>
</evidence>
<keyword evidence="6 13" id="KW-0418">Kinase</keyword>
<accession>A0A1G5J726</accession>
<feature type="repeat" description="TPR" evidence="9">
    <location>
        <begin position="242"/>
        <end position="275"/>
    </location>
</feature>
<protein>
    <recommendedName>
        <fullName evidence="2">histidine kinase</fullName>
        <ecNumber evidence="2">2.7.13.3</ecNumber>
    </recommendedName>
</protein>
<evidence type="ECO:0000256" key="3">
    <source>
        <dbReference type="ARBA" id="ARBA00022553"/>
    </source>
</evidence>
<evidence type="ECO:0000256" key="6">
    <source>
        <dbReference type="ARBA" id="ARBA00022777"/>
    </source>
</evidence>
<dbReference type="GO" id="GO:0000155">
    <property type="term" value="F:phosphorelay sensor kinase activity"/>
    <property type="evidence" value="ECO:0007669"/>
    <property type="project" value="InterPro"/>
</dbReference>
<dbReference type="GO" id="GO:0046983">
    <property type="term" value="F:protein dimerization activity"/>
    <property type="evidence" value="ECO:0007669"/>
    <property type="project" value="InterPro"/>
</dbReference>
<evidence type="ECO:0000256" key="8">
    <source>
        <dbReference type="ARBA" id="ARBA00023012"/>
    </source>
</evidence>
<reference evidence="13 14" key="1">
    <citation type="submission" date="2016-10" db="EMBL/GenBank/DDBJ databases">
        <authorList>
            <person name="de Groot N.N."/>
        </authorList>
    </citation>
    <scope>NUCLEOTIDE SEQUENCE [LARGE SCALE GENOMIC DNA]</scope>
    <source>
        <strain evidence="13 14">CGMCC 1.7031</strain>
    </source>
</reference>
<evidence type="ECO:0000256" key="1">
    <source>
        <dbReference type="ARBA" id="ARBA00000085"/>
    </source>
</evidence>
<evidence type="ECO:0000256" key="11">
    <source>
        <dbReference type="SAM" id="SignalP"/>
    </source>
</evidence>
<feature type="transmembrane region" description="Helical" evidence="10">
    <location>
        <begin position="392"/>
        <end position="412"/>
    </location>
</feature>
<dbReference type="GO" id="GO:0005524">
    <property type="term" value="F:ATP binding"/>
    <property type="evidence" value="ECO:0007669"/>
    <property type="project" value="UniProtKB-KW"/>
</dbReference>
<evidence type="ECO:0000313" key="14">
    <source>
        <dbReference type="Proteomes" id="UP000199354"/>
    </source>
</evidence>
<dbReference type="Gene3D" id="3.30.565.10">
    <property type="entry name" value="Histidine kinase-like ATPase, C-terminal domain"/>
    <property type="match status" value="1"/>
</dbReference>
<dbReference type="PROSITE" id="PS50109">
    <property type="entry name" value="HIS_KIN"/>
    <property type="match status" value="1"/>
</dbReference>
<keyword evidence="9" id="KW-0802">TPR repeat</keyword>
<feature type="repeat" description="TPR" evidence="9">
    <location>
        <begin position="82"/>
        <end position="115"/>
    </location>
</feature>
<keyword evidence="10" id="KW-0812">Transmembrane</keyword>
<evidence type="ECO:0000256" key="10">
    <source>
        <dbReference type="SAM" id="Phobius"/>
    </source>
</evidence>
<organism evidence="13 14">
    <name type="scientific">Flavobacterium caeni</name>
    <dbReference type="NCBI Taxonomy" id="490189"/>
    <lineage>
        <taxon>Bacteria</taxon>
        <taxon>Pseudomonadati</taxon>
        <taxon>Bacteroidota</taxon>
        <taxon>Flavobacteriia</taxon>
        <taxon>Flavobacteriales</taxon>
        <taxon>Flavobacteriaceae</taxon>
        <taxon>Flavobacterium</taxon>
    </lineage>
</organism>
<keyword evidence="10" id="KW-0472">Membrane</keyword>
<keyword evidence="7" id="KW-0067">ATP-binding</keyword>
<dbReference type="InterPro" id="IPR036890">
    <property type="entry name" value="HATPase_C_sf"/>
</dbReference>
<dbReference type="InterPro" id="IPR050482">
    <property type="entry name" value="Sensor_HK_TwoCompSys"/>
</dbReference>
<gene>
    <name evidence="13" type="ORF">SAMN02927903_02550</name>
</gene>
<dbReference type="InterPro" id="IPR003594">
    <property type="entry name" value="HATPase_dom"/>
</dbReference>
<keyword evidence="14" id="KW-1185">Reference proteome</keyword>
<dbReference type="InterPro" id="IPR019734">
    <property type="entry name" value="TPR_rpt"/>
</dbReference>
<proteinExistence type="predicted"/>
<keyword evidence="8" id="KW-0902">Two-component regulatory system</keyword>
<dbReference type="STRING" id="490189.SAMN02927903_02550"/>
<dbReference type="Pfam" id="PF02518">
    <property type="entry name" value="HATPase_c"/>
    <property type="match status" value="1"/>
</dbReference>
<keyword evidence="5" id="KW-0547">Nucleotide-binding</keyword>
<name>A0A1G5J726_9FLAO</name>
<dbReference type="CDD" id="cd16917">
    <property type="entry name" value="HATPase_UhpB-NarQ-NarX-like"/>
    <property type="match status" value="1"/>
</dbReference>
<evidence type="ECO:0000256" key="9">
    <source>
        <dbReference type="PROSITE-ProRule" id="PRU00339"/>
    </source>
</evidence>
<dbReference type="InterPro" id="IPR011712">
    <property type="entry name" value="Sig_transdc_His_kin_sub3_dim/P"/>
</dbReference>
<dbReference type="GO" id="GO:0016020">
    <property type="term" value="C:membrane"/>
    <property type="evidence" value="ECO:0007669"/>
    <property type="project" value="InterPro"/>
</dbReference>
<evidence type="ECO:0000256" key="4">
    <source>
        <dbReference type="ARBA" id="ARBA00022679"/>
    </source>
</evidence>
<dbReference type="Pfam" id="PF13424">
    <property type="entry name" value="TPR_12"/>
    <property type="match status" value="2"/>
</dbReference>
<dbReference type="Gene3D" id="1.20.5.1930">
    <property type="match status" value="1"/>
</dbReference>
<dbReference type="PANTHER" id="PTHR24421">
    <property type="entry name" value="NITRATE/NITRITE SENSOR PROTEIN NARX-RELATED"/>
    <property type="match status" value="1"/>
</dbReference>
<dbReference type="RefSeq" id="WP_091144589.1">
    <property type="nucleotide sequence ID" value="NZ_FMVF01000012.1"/>
</dbReference>
<sequence length="641" mass="72387">MRKRILLPLLLCWMASHAQSPVQKIIDSLKLQLHQKPDAKQKAKLYGDLAWYYNMISMDSALVYGVKSLDAAKSLKDDKMIAQALSDYGAILYTKGDYDRAMDILQQCLQIRTRLKDEEGIASVRFKIGNVYFRQFALEKAMGHYMHALQYYEKTKNAQVVGTLETNIAAVYHALKNYPKALEYLRRSEKYLTQTNQESELANTIVGIGNVYFSSHDTVRAYEHFKRGAQLAEKTQNLPAMGTAYNNLGLIYTYRKQPQKAIEYITKSLALRQKVNQPAEVASSQLTLAINHNTLGQFAKAKPLLLESLKVFEQDSIRDKMGNVYVQLIPVYASLGNVDSVNYYTNRYLKHVETNLDDSVVKITAELEAKYQTEKKEKLLIQKEAEAKRKSLLLALVSLFAVFIGLVGYLIYRQQKLKNRQQEQEHELKLAISKIETQSKLQEQRLNISRDLHDNIGAQLTFIISSVDNIKYGFNVENPNLTSRLDRISNFAKSTIVELRDTIWAMNSDAISFKDLELRIMNFVEKAKTAREHIKFDFAIADDLAQVPLSSVTGMNVYRTIQEAVNNAVKYADAGKISIAVSRVGERIQVVVSDDGKGFDVAQADTGNGLKNMKKRMGDIGGNFAIASAEQGTTVTLTFTA</sequence>
<dbReference type="EC" id="2.7.13.3" evidence="2"/>
<dbReference type="PROSITE" id="PS50005">
    <property type="entry name" value="TPR"/>
    <property type="match status" value="3"/>
</dbReference>
<feature type="signal peptide" evidence="11">
    <location>
        <begin position="1"/>
        <end position="18"/>
    </location>
</feature>
<keyword evidence="10" id="KW-1133">Transmembrane helix</keyword>
<feature type="repeat" description="TPR" evidence="9">
    <location>
        <begin position="202"/>
        <end position="235"/>
    </location>
</feature>
<dbReference type="OrthoDB" id="9778366at2"/>
<feature type="domain" description="Histidine kinase" evidence="12">
    <location>
        <begin position="423"/>
        <end position="641"/>
    </location>
</feature>
<dbReference type="Gene3D" id="1.25.40.10">
    <property type="entry name" value="Tetratricopeptide repeat domain"/>
    <property type="match status" value="2"/>
</dbReference>
<dbReference type="SUPFAM" id="SSF48452">
    <property type="entry name" value="TPR-like"/>
    <property type="match status" value="2"/>
</dbReference>
<dbReference type="SUPFAM" id="SSF55874">
    <property type="entry name" value="ATPase domain of HSP90 chaperone/DNA topoisomerase II/histidine kinase"/>
    <property type="match status" value="1"/>
</dbReference>
<dbReference type="SMART" id="SM00387">
    <property type="entry name" value="HATPase_c"/>
    <property type="match status" value="1"/>
</dbReference>
<evidence type="ECO:0000256" key="7">
    <source>
        <dbReference type="ARBA" id="ARBA00022840"/>
    </source>
</evidence>
<dbReference type="InterPro" id="IPR005467">
    <property type="entry name" value="His_kinase_dom"/>
</dbReference>
<feature type="chain" id="PRO_5011500255" description="histidine kinase" evidence="11">
    <location>
        <begin position="19"/>
        <end position="641"/>
    </location>
</feature>
<keyword evidence="4" id="KW-0808">Transferase</keyword>
<dbReference type="Pfam" id="PF07730">
    <property type="entry name" value="HisKA_3"/>
    <property type="match status" value="1"/>
</dbReference>
<keyword evidence="3" id="KW-0597">Phosphoprotein</keyword>
<dbReference type="EMBL" id="FMVF01000012">
    <property type="protein sequence ID" value="SCY83488.1"/>
    <property type="molecule type" value="Genomic_DNA"/>
</dbReference>
<comment type="catalytic activity">
    <reaction evidence="1">
        <text>ATP + protein L-histidine = ADP + protein N-phospho-L-histidine.</text>
        <dbReference type="EC" id="2.7.13.3"/>
    </reaction>
</comment>
<dbReference type="SMART" id="SM00028">
    <property type="entry name" value="TPR"/>
    <property type="match status" value="6"/>
</dbReference>